<protein>
    <recommendedName>
        <fullName evidence="4">Peptidase S26 domain-containing protein</fullName>
    </recommendedName>
</protein>
<dbReference type="EMBL" id="BLAE01000010">
    <property type="protein sequence ID" value="GES08413.1"/>
    <property type="molecule type" value="Genomic_DNA"/>
</dbReference>
<proteinExistence type="inferred from homology"/>
<evidence type="ECO:0000313" key="5">
    <source>
        <dbReference type="EMBL" id="GES08413.1"/>
    </source>
</evidence>
<dbReference type="RefSeq" id="WP_155354021.1">
    <property type="nucleotide sequence ID" value="NZ_BAAAHL010000038.1"/>
</dbReference>
<dbReference type="Pfam" id="PF10502">
    <property type="entry name" value="Peptidase_S26"/>
    <property type="match status" value="2"/>
</dbReference>
<gene>
    <name evidence="5" type="ORF">Amac_020090</name>
</gene>
<dbReference type="InterPro" id="IPR000223">
    <property type="entry name" value="Pept_S26A_signal_pept_1"/>
</dbReference>
<feature type="active site" evidence="3">
    <location>
        <position position="29"/>
    </location>
</feature>
<accession>A0A5M3WNT8</accession>
<feature type="active site" evidence="3">
    <location>
        <position position="79"/>
    </location>
</feature>
<reference evidence="5 6" key="1">
    <citation type="submission" date="2019-10" db="EMBL/GenBank/DDBJ databases">
        <title>Whole genome shotgun sequence of Acrocarpospora macrocephala NBRC 16266.</title>
        <authorList>
            <person name="Ichikawa N."/>
            <person name="Kimura A."/>
            <person name="Kitahashi Y."/>
            <person name="Komaki H."/>
            <person name="Oguchi A."/>
        </authorList>
    </citation>
    <scope>NUCLEOTIDE SEQUENCE [LARGE SCALE GENOMIC DNA]</scope>
    <source>
        <strain evidence="5 6">NBRC 16266</strain>
    </source>
</reference>
<dbReference type="SUPFAM" id="SSF51306">
    <property type="entry name" value="LexA/Signal peptidase"/>
    <property type="match status" value="1"/>
</dbReference>
<evidence type="ECO:0000256" key="2">
    <source>
        <dbReference type="ARBA" id="ARBA00009370"/>
    </source>
</evidence>
<comment type="caution">
    <text evidence="5">The sequence shown here is derived from an EMBL/GenBank/DDBJ whole genome shotgun (WGS) entry which is preliminary data.</text>
</comment>
<dbReference type="PANTHER" id="PTHR43390">
    <property type="entry name" value="SIGNAL PEPTIDASE I"/>
    <property type="match status" value="1"/>
</dbReference>
<dbReference type="InterPro" id="IPR019533">
    <property type="entry name" value="Peptidase_S26"/>
</dbReference>
<feature type="domain" description="Peptidase S26" evidence="4">
    <location>
        <begin position="104"/>
        <end position="138"/>
    </location>
</feature>
<comment type="subcellular location">
    <subcellularLocation>
        <location evidence="1">Cell membrane</location>
        <topology evidence="1">Single-pass type II membrane protein</topology>
    </subcellularLocation>
</comment>
<dbReference type="InterPro" id="IPR036286">
    <property type="entry name" value="LexA/Signal_pep-like_sf"/>
</dbReference>
<dbReference type="GO" id="GO:0004252">
    <property type="term" value="F:serine-type endopeptidase activity"/>
    <property type="evidence" value="ECO:0007669"/>
    <property type="project" value="InterPro"/>
</dbReference>
<dbReference type="AlphaFoldDB" id="A0A5M3WNT8"/>
<dbReference type="PANTHER" id="PTHR43390:SF1">
    <property type="entry name" value="CHLOROPLAST PROCESSING PEPTIDASE"/>
    <property type="match status" value="1"/>
</dbReference>
<name>A0A5M3WNT8_9ACTN</name>
<dbReference type="GO" id="GO:0006465">
    <property type="term" value="P:signal peptide processing"/>
    <property type="evidence" value="ECO:0007669"/>
    <property type="project" value="InterPro"/>
</dbReference>
<dbReference type="CDD" id="cd06462">
    <property type="entry name" value="Peptidase_S24_S26"/>
    <property type="match status" value="1"/>
</dbReference>
<dbReference type="Proteomes" id="UP000331127">
    <property type="component" value="Unassembled WGS sequence"/>
</dbReference>
<dbReference type="OrthoDB" id="5518017at2"/>
<evidence type="ECO:0000256" key="3">
    <source>
        <dbReference type="PIRSR" id="PIRSR600223-1"/>
    </source>
</evidence>
<comment type="similarity">
    <text evidence="2">Belongs to the peptidase S26 family.</text>
</comment>
<keyword evidence="6" id="KW-1185">Reference proteome</keyword>
<evidence type="ECO:0000256" key="1">
    <source>
        <dbReference type="ARBA" id="ARBA00004401"/>
    </source>
</evidence>
<dbReference type="PRINTS" id="PR00727">
    <property type="entry name" value="LEADERPTASE"/>
</dbReference>
<feature type="domain" description="Peptidase S26" evidence="4">
    <location>
        <begin position="5"/>
        <end position="89"/>
    </location>
</feature>
<evidence type="ECO:0000259" key="4">
    <source>
        <dbReference type="Pfam" id="PF10502"/>
    </source>
</evidence>
<evidence type="ECO:0000313" key="6">
    <source>
        <dbReference type="Proteomes" id="UP000331127"/>
    </source>
</evidence>
<organism evidence="5 6">
    <name type="scientific">Acrocarpospora macrocephala</name>
    <dbReference type="NCBI Taxonomy" id="150177"/>
    <lineage>
        <taxon>Bacteria</taxon>
        <taxon>Bacillati</taxon>
        <taxon>Actinomycetota</taxon>
        <taxon>Actinomycetes</taxon>
        <taxon>Streptosporangiales</taxon>
        <taxon>Streptosporangiaceae</taxon>
        <taxon>Acrocarpospora</taxon>
    </lineage>
</organism>
<dbReference type="GO" id="GO:0005886">
    <property type="term" value="C:plasma membrane"/>
    <property type="evidence" value="ECO:0007669"/>
    <property type="project" value="UniProtKB-SubCell"/>
</dbReference>
<dbReference type="Gene3D" id="2.10.109.10">
    <property type="entry name" value="Umud Fragment, subunit A"/>
    <property type="match status" value="1"/>
</dbReference>
<sequence length="143" mass="15294">MGYLIAGVLVAAVLVARRLLVVVQVAGTSMTPAYHPGDRVLVRRGGAGRLRRGQVVVFQSAHMWGLAPPRLGATDWFIKRVAAIPGETVPDSVAARVDAPPGSLVPARRLVVLGDNPASRDSRAWGYVPYDRVLGVVIHRMPS</sequence>